<dbReference type="InterPro" id="IPR036866">
    <property type="entry name" value="RibonucZ/Hydroxyglut_hydro"/>
</dbReference>
<protein>
    <submittedName>
        <fullName evidence="4">MBL fold metallo-hydrolase</fullName>
    </submittedName>
</protein>
<comment type="caution">
    <text evidence="4">The sequence shown here is derived from an EMBL/GenBank/DDBJ whole genome shotgun (WGS) entry which is preliminary data.</text>
</comment>
<keyword evidence="4" id="KW-0378">Hydrolase</keyword>
<dbReference type="GO" id="GO:0017001">
    <property type="term" value="P:antibiotic catabolic process"/>
    <property type="evidence" value="ECO:0007669"/>
    <property type="project" value="UniProtKB-ARBA"/>
</dbReference>
<dbReference type="SMART" id="SM00849">
    <property type="entry name" value="Lactamase_B"/>
    <property type="match status" value="1"/>
</dbReference>
<accession>A0A4V2NLR4</accession>
<proteinExistence type="inferred from homology"/>
<name>A0A4V2NLR4_9GAMM</name>
<feature type="signal peptide" evidence="2">
    <location>
        <begin position="1"/>
        <end position="30"/>
    </location>
</feature>
<evidence type="ECO:0000313" key="5">
    <source>
        <dbReference type="Proteomes" id="UP000291822"/>
    </source>
</evidence>
<dbReference type="PANTHER" id="PTHR42951">
    <property type="entry name" value="METALLO-BETA-LACTAMASE DOMAIN-CONTAINING"/>
    <property type="match status" value="1"/>
</dbReference>
<feature type="chain" id="PRO_5020775407" evidence="2">
    <location>
        <begin position="31"/>
        <end position="314"/>
    </location>
</feature>
<dbReference type="Pfam" id="PF00753">
    <property type="entry name" value="Lactamase_B"/>
    <property type="match status" value="1"/>
</dbReference>
<keyword evidence="2" id="KW-0732">Signal</keyword>
<evidence type="ECO:0000256" key="1">
    <source>
        <dbReference type="ARBA" id="ARBA00005250"/>
    </source>
</evidence>
<gene>
    <name evidence="4" type="ORF">EZM97_14635</name>
</gene>
<sequence>MKTSFFSAPRRLVLSATVTAATAWMPMSHAQATSPVIAINEATAKADIQVEQVRDGISVLSGSGGNIVVLDSKGGKFLVDAGIAVSKDKLTAALKQISPAPLKYVVDTHWHWDHTDGNTWMHEAGATIIAHPNTLKHLSEETRVEDWNYTFKPLPAAGLPTILVEKDKTMNFGGSKIQLQNFGHGHTDGDLWVYFDKADVLVLGDTFWNGYYPFIDNADGGGINQAIHWVDEAIKHTSDHTVVVPGHGPVGNRAQLAEFHDMLVTIRDNVQTLKRQGKSLDEIIAAKPTAAYDAKFGGFVINGDFFTKLVYAGL</sequence>
<dbReference type="InterPro" id="IPR050855">
    <property type="entry name" value="NDM-1-like"/>
</dbReference>
<dbReference type="PANTHER" id="PTHR42951:SF4">
    <property type="entry name" value="ACYL-COENZYME A THIOESTERASE MBLAC2"/>
    <property type="match status" value="1"/>
</dbReference>
<dbReference type="RefSeq" id="WP_131407893.1">
    <property type="nucleotide sequence ID" value="NZ_SJTG01000002.1"/>
</dbReference>
<dbReference type="Gene3D" id="3.60.15.10">
    <property type="entry name" value="Ribonuclease Z/Hydroxyacylglutathione hydrolase-like"/>
    <property type="match status" value="1"/>
</dbReference>
<feature type="domain" description="Metallo-beta-lactamase" evidence="3">
    <location>
        <begin position="64"/>
        <end position="247"/>
    </location>
</feature>
<comment type="similarity">
    <text evidence="1">Belongs to the metallo-beta-lactamase superfamily. Class-B beta-lactamase family.</text>
</comment>
<evidence type="ECO:0000256" key="2">
    <source>
        <dbReference type="SAM" id="SignalP"/>
    </source>
</evidence>
<evidence type="ECO:0000259" key="3">
    <source>
        <dbReference type="SMART" id="SM00849"/>
    </source>
</evidence>
<keyword evidence="5" id="KW-1185">Reference proteome</keyword>
<dbReference type="EMBL" id="SJTG01000002">
    <property type="protein sequence ID" value="TCI10151.1"/>
    <property type="molecule type" value="Genomic_DNA"/>
</dbReference>
<dbReference type="CDD" id="cd16282">
    <property type="entry name" value="metallo-hydrolase-like_MBL-fold"/>
    <property type="match status" value="1"/>
</dbReference>
<dbReference type="Proteomes" id="UP000291822">
    <property type="component" value="Unassembled WGS sequence"/>
</dbReference>
<dbReference type="GO" id="GO:0016787">
    <property type="term" value="F:hydrolase activity"/>
    <property type="evidence" value="ECO:0007669"/>
    <property type="project" value="UniProtKB-KW"/>
</dbReference>
<reference evidence="4 5" key="1">
    <citation type="submission" date="2019-02" db="EMBL/GenBank/DDBJ databases">
        <title>Dyella amyloliquefaciens sp. nov., isolated from forest soil.</title>
        <authorList>
            <person name="Gao Z.-H."/>
            <person name="Qiu L.-H."/>
        </authorList>
    </citation>
    <scope>NUCLEOTIDE SEQUENCE [LARGE SCALE GENOMIC DNA]</scope>
    <source>
        <strain evidence="4 5">KACC 12747</strain>
    </source>
</reference>
<dbReference type="AlphaFoldDB" id="A0A4V2NLR4"/>
<organism evidence="4 5">
    <name type="scientific">Dyella soli</name>
    <dbReference type="NCBI Taxonomy" id="522319"/>
    <lineage>
        <taxon>Bacteria</taxon>
        <taxon>Pseudomonadati</taxon>
        <taxon>Pseudomonadota</taxon>
        <taxon>Gammaproteobacteria</taxon>
        <taxon>Lysobacterales</taxon>
        <taxon>Rhodanobacteraceae</taxon>
        <taxon>Dyella</taxon>
    </lineage>
</organism>
<dbReference type="SUPFAM" id="SSF56281">
    <property type="entry name" value="Metallo-hydrolase/oxidoreductase"/>
    <property type="match status" value="1"/>
</dbReference>
<dbReference type="InterPro" id="IPR001279">
    <property type="entry name" value="Metallo-B-lactamas"/>
</dbReference>
<evidence type="ECO:0000313" key="4">
    <source>
        <dbReference type="EMBL" id="TCI10151.1"/>
    </source>
</evidence>